<accession>A0A6J5RWY1</accession>
<dbReference type="Gene3D" id="3.10.450.40">
    <property type="match status" value="1"/>
</dbReference>
<gene>
    <name evidence="1" type="ORF">UFOVP1290_24</name>
</gene>
<name>A0A6J5RWY1_9CAUD</name>
<reference evidence="1" key="1">
    <citation type="submission" date="2020-05" db="EMBL/GenBank/DDBJ databases">
        <authorList>
            <person name="Chiriac C."/>
            <person name="Salcher M."/>
            <person name="Ghai R."/>
            <person name="Kavagutti S V."/>
        </authorList>
    </citation>
    <scope>NUCLEOTIDE SEQUENCE</scope>
</reference>
<proteinExistence type="predicted"/>
<evidence type="ECO:0000313" key="1">
    <source>
        <dbReference type="EMBL" id="CAB4196504.1"/>
    </source>
</evidence>
<organism evidence="1">
    <name type="scientific">uncultured Caudovirales phage</name>
    <dbReference type="NCBI Taxonomy" id="2100421"/>
    <lineage>
        <taxon>Viruses</taxon>
        <taxon>Duplodnaviria</taxon>
        <taxon>Heunggongvirae</taxon>
        <taxon>Uroviricota</taxon>
        <taxon>Caudoviricetes</taxon>
        <taxon>Peduoviridae</taxon>
        <taxon>Maltschvirus</taxon>
        <taxon>Maltschvirus maltsch</taxon>
    </lineage>
</organism>
<protein>
    <submittedName>
        <fullName evidence="1">Uncharacterized protein</fullName>
    </submittedName>
</protein>
<sequence>MSFDLKINAGDLVIKNGQLQTVVDTEKLTQDILKMCLTTAGTNPQHPWYGSYISRTIIGNPLSNSIIVQIAKSQLNTSLENLKKLQEQQVKSFQRVSADEQIAAISNISIVQSQIDFRFFDVRIKVLTKGIKPATTAFTVSTI</sequence>
<dbReference type="EMBL" id="LR797252">
    <property type="protein sequence ID" value="CAB4196504.1"/>
    <property type="molecule type" value="Genomic_DNA"/>
</dbReference>